<proteinExistence type="predicted"/>
<name>A0A2P8F6F3_9RHOB</name>
<dbReference type="RefSeq" id="WP_106610214.1">
    <property type="nucleotide sequence ID" value="NZ_PYGJ01000019.1"/>
</dbReference>
<dbReference type="AlphaFoldDB" id="A0A2P8F6F3"/>
<dbReference type="Gene3D" id="1.10.3540.10">
    <property type="entry name" value="uncharacterized protein from magnetospirillum magneticum domain"/>
    <property type="match status" value="1"/>
</dbReference>
<dbReference type="Pfam" id="PF08849">
    <property type="entry name" value="BrxA"/>
    <property type="match status" value="1"/>
</dbReference>
<dbReference type="Proteomes" id="UP000240418">
    <property type="component" value="Unassembled WGS sequence"/>
</dbReference>
<protein>
    <submittedName>
        <fullName evidence="1">Putative inner membrane protein DUF1819</fullName>
    </submittedName>
</protein>
<comment type="caution">
    <text evidence="1">The sequence shown here is derived from an EMBL/GenBank/DDBJ whole genome shotgun (WGS) entry which is preliminary data.</text>
</comment>
<dbReference type="EMBL" id="PYGJ01000019">
    <property type="protein sequence ID" value="PSL17304.1"/>
    <property type="molecule type" value="Genomic_DNA"/>
</dbReference>
<accession>A0A2P8F6F3</accession>
<dbReference type="InterPro" id="IPR023137">
    <property type="entry name" value="BrxA_sf"/>
</dbReference>
<gene>
    <name evidence="1" type="ORF">CLV88_11977</name>
</gene>
<evidence type="ECO:0000313" key="1">
    <source>
        <dbReference type="EMBL" id="PSL17304.1"/>
    </source>
</evidence>
<dbReference type="OrthoDB" id="1093088at2"/>
<evidence type="ECO:0000313" key="2">
    <source>
        <dbReference type="Proteomes" id="UP000240418"/>
    </source>
</evidence>
<keyword evidence="2" id="KW-1185">Reference proteome</keyword>
<organism evidence="1 2">
    <name type="scientific">Shimia abyssi</name>
    <dbReference type="NCBI Taxonomy" id="1662395"/>
    <lineage>
        <taxon>Bacteria</taxon>
        <taxon>Pseudomonadati</taxon>
        <taxon>Pseudomonadota</taxon>
        <taxon>Alphaproteobacteria</taxon>
        <taxon>Rhodobacterales</taxon>
        <taxon>Roseobacteraceae</taxon>
    </lineage>
</organism>
<sequence>MTEQAYTTKLQAGLGLIPETEKLFDLWEPGMDSPALLDRALSSGDFPTMTARRLRNIVSEGFAPRYLVQDGGPASALKSMHGALSGQDRKQLFLLFTCRANRVLADFIREVYWPQYAAGSTSITKTDALNFVEDAVAEGKTTTCWSDSTRTRVSSYLLGACADFGLLGTMAAGGRKIETFGPTTFVTTFLAHDLHFRGLGDSAVLNHEDWGLFGLGADDVLSELKQIAMRGEIIVQSAAGLVQISWKHKNMGELADAVTDS</sequence>
<dbReference type="InterPro" id="IPR014948">
    <property type="entry name" value="BrxA"/>
</dbReference>
<reference evidence="1 2" key="1">
    <citation type="submission" date="2018-03" db="EMBL/GenBank/DDBJ databases">
        <title>Genomic Encyclopedia of Archaeal and Bacterial Type Strains, Phase II (KMG-II): from individual species to whole genera.</title>
        <authorList>
            <person name="Goeker M."/>
        </authorList>
    </citation>
    <scope>NUCLEOTIDE SEQUENCE [LARGE SCALE GENOMIC DNA]</scope>
    <source>
        <strain evidence="1 2">DSM 100673</strain>
    </source>
</reference>